<dbReference type="Proteomes" id="UP000193240">
    <property type="component" value="Unassembled WGS sequence"/>
</dbReference>
<dbReference type="EMBL" id="KZ107854">
    <property type="protein sequence ID" value="OSS45447.1"/>
    <property type="molecule type" value="Genomic_DNA"/>
</dbReference>
<name>A0A1Y2LQH9_EPING</name>
<organism evidence="2 3">
    <name type="scientific">Epicoccum nigrum</name>
    <name type="common">Soil fungus</name>
    <name type="synonym">Epicoccum purpurascens</name>
    <dbReference type="NCBI Taxonomy" id="105696"/>
    <lineage>
        <taxon>Eukaryota</taxon>
        <taxon>Fungi</taxon>
        <taxon>Dikarya</taxon>
        <taxon>Ascomycota</taxon>
        <taxon>Pezizomycotina</taxon>
        <taxon>Dothideomycetes</taxon>
        <taxon>Pleosporomycetidae</taxon>
        <taxon>Pleosporales</taxon>
        <taxon>Pleosporineae</taxon>
        <taxon>Didymellaceae</taxon>
        <taxon>Epicoccum</taxon>
    </lineage>
</organism>
<accession>A0A1Y2LQH9</accession>
<dbReference type="InParanoid" id="A0A1Y2LQH9"/>
<evidence type="ECO:0000256" key="1">
    <source>
        <dbReference type="SAM" id="MobiDB-lite"/>
    </source>
</evidence>
<dbReference type="STRING" id="105696.A0A1Y2LQH9"/>
<proteinExistence type="predicted"/>
<sequence>MAGHTHTAQVRRRPSEEALEGGSTPKATIKHAVATTTTNAASVAAAADIAHAGNLNLKPGQRPAFAIQRTDKNEKFPYGQDNKVNAKEVGTLAEDFLALG</sequence>
<keyword evidence="3" id="KW-1185">Reference proteome</keyword>
<reference evidence="2 3" key="1">
    <citation type="journal article" date="2017" name="Genome Announc.">
        <title>Genome sequence of the saprophytic ascomycete Epicoccum nigrum ICMP 19927 strain isolated from New Zealand.</title>
        <authorList>
            <person name="Fokin M."/>
            <person name="Fleetwood D."/>
            <person name="Weir B.S."/>
            <person name="Villas-Boas S.G."/>
        </authorList>
    </citation>
    <scope>NUCLEOTIDE SEQUENCE [LARGE SCALE GENOMIC DNA]</scope>
    <source>
        <strain evidence="2 3">ICMP 19927</strain>
    </source>
</reference>
<dbReference type="Gene3D" id="3.40.30.10">
    <property type="entry name" value="Glutaredoxin"/>
    <property type="match status" value="1"/>
</dbReference>
<feature type="region of interest" description="Disordered" evidence="1">
    <location>
        <begin position="1"/>
        <end position="26"/>
    </location>
</feature>
<dbReference type="AlphaFoldDB" id="A0A1Y2LQH9"/>
<protein>
    <submittedName>
        <fullName evidence="2">Uncharacterized protein</fullName>
    </submittedName>
</protein>
<evidence type="ECO:0000313" key="2">
    <source>
        <dbReference type="EMBL" id="OSS45447.1"/>
    </source>
</evidence>
<gene>
    <name evidence="2" type="ORF">B5807_10340</name>
</gene>
<evidence type="ECO:0000313" key="3">
    <source>
        <dbReference type="Proteomes" id="UP000193240"/>
    </source>
</evidence>